<evidence type="ECO:0000256" key="1">
    <source>
        <dbReference type="SAM" id="MobiDB-lite"/>
    </source>
</evidence>
<name>A0A0V0INX3_SOLCH</name>
<protein>
    <submittedName>
        <fullName evidence="2">Putative ovule protein</fullName>
    </submittedName>
</protein>
<evidence type="ECO:0000313" key="2">
    <source>
        <dbReference type="EMBL" id="JAP34301.1"/>
    </source>
</evidence>
<feature type="region of interest" description="Disordered" evidence="1">
    <location>
        <begin position="30"/>
        <end position="53"/>
    </location>
</feature>
<sequence>MKTGGEVAPSPLCLSPSSASLLPLSPSACVPHLPAASSQARTPASSSSSRREISSHRRCSLLLPFAIFSLAGTASEGSSRVSQQMPAAPTCEATGQQQGPPETTSSSSSDQRATARTG</sequence>
<organism evidence="2">
    <name type="scientific">Solanum chacoense</name>
    <name type="common">Chaco potato</name>
    <dbReference type="NCBI Taxonomy" id="4108"/>
    <lineage>
        <taxon>Eukaryota</taxon>
        <taxon>Viridiplantae</taxon>
        <taxon>Streptophyta</taxon>
        <taxon>Embryophyta</taxon>
        <taxon>Tracheophyta</taxon>
        <taxon>Spermatophyta</taxon>
        <taxon>Magnoliopsida</taxon>
        <taxon>eudicotyledons</taxon>
        <taxon>Gunneridae</taxon>
        <taxon>Pentapetalae</taxon>
        <taxon>asterids</taxon>
        <taxon>lamiids</taxon>
        <taxon>Solanales</taxon>
        <taxon>Solanaceae</taxon>
        <taxon>Solanoideae</taxon>
        <taxon>Solaneae</taxon>
        <taxon>Solanum</taxon>
    </lineage>
</organism>
<reference evidence="2" key="1">
    <citation type="submission" date="2015-12" db="EMBL/GenBank/DDBJ databases">
        <title>Gene expression during late stages of embryo sac development: a critical building block for successful pollen-pistil interactions.</title>
        <authorList>
            <person name="Liu Y."/>
            <person name="Joly V."/>
            <person name="Sabar M."/>
            <person name="Matton D.P."/>
        </authorList>
    </citation>
    <scope>NUCLEOTIDE SEQUENCE</scope>
</reference>
<dbReference type="EMBL" id="GEDG01004118">
    <property type="protein sequence ID" value="JAP34301.1"/>
    <property type="molecule type" value="Transcribed_RNA"/>
</dbReference>
<feature type="region of interest" description="Disordered" evidence="1">
    <location>
        <begin position="74"/>
        <end position="118"/>
    </location>
</feature>
<proteinExistence type="predicted"/>
<feature type="compositionally biased region" description="Polar residues" evidence="1">
    <location>
        <begin position="93"/>
        <end position="118"/>
    </location>
</feature>
<dbReference type="AlphaFoldDB" id="A0A0V0INX3"/>
<accession>A0A0V0INX3</accession>
<feature type="compositionally biased region" description="Low complexity" evidence="1">
    <location>
        <begin position="30"/>
        <end position="48"/>
    </location>
</feature>
<feature type="compositionally biased region" description="Polar residues" evidence="1">
    <location>
        <begin position="75"/>
        <end position="85"/>
    </location>
</feature>